<dbReference type="STRING" id="126793.A5K940"/>
<dbReference type="PROSITE" id="PS51257">
    <property type="entry name" value="PROKAR_LIPOPROTEIN"/>
    <property type="match status" value="1"/>
</dbReference>
<dbReference type="RefSeq" id="XP_001614063.1">
    <property type="nucleotide sequence ID" value="XM_001614013.1"/>
</dbReference>
<evidence type="ECO:0000313" key="5">
    <source>
        <dbReference type="Proteomes" id="UP000008333"/>
    </source>
</evidence>
<feature type="compositionally biased region" description="Polar residues" evidence="2">
    <location>
        <begin position="94"/>
        <end position="107"/>
    </location>
</feature>
<protein>
    <submittedName>
        <fullName evidence="4">Reticulocyte-binding protein 2 (RBP2), like</fullName>
    </submittedName>
</protein>
<sequence>MLKSVVTCIHLNFNILYFSASCKDVNRNKPGRLKYHRKLLPAYVNLMSPDKDGYKGAEKDDKANNHNDNNNGNNNDNNNNSDNNDENSNNSENLRTSNLQNSSSVGHLNNHEDTTKPSHYSYLKKSNIYAPDAKNNKMEDDNKKLHTVSNSFIQSTVGNNINNIINRLRHVSVIDYDNNIVCVISPYHPKEYYLTEMKNIALQYGELGNFIISDYNPQIQHISQIVRKNVDICSNHLKELYTTVYRLENPERHKFQRAHYSNERNEYRKRLASFHVCLRLIHRKNYRAITYAELIILNTLDSISCNWDNNCSTNIYANILKTYMSEISNFEKKKKNDAINKINNIYKSAVDAITKIKSELTPSVTSDTADFVLDEIKYIIDKINIHLEKIKYGSEYVKYINSEKIPQQYKKDDLKSHYVVLVTHYSAFLFSTKHINVLEDVFKNKERILYDVFGKIESALRNKLTTLIDSSFSVSTCNSTISICEEIKSAEPLLASSAKPIERHRIYSNAEIKEAKKKYDEKIVKLEQAIRKAEGFINPLKDIIQFNITQKEAMENRINQIQKGLNALETDRKILEIIDAINNQKSQISKNSKKIKDSSRTANALKTQVQTLKKEIDDDVKLLVQLIEKEKIAAFLREEIK</sequence>
<evidence type="ECO:0000256" key="2">
    <source>
        <dbReference type="SAM" id="MobiDB-lite"/>
    </source>
</evidence>
<proteinExistence type="predicted"/>
<keyword evidence="1" id="KW-0175">Coiled coil</keyword>
<feature type="region of interest" description="Disordered" evidence="2">
    <location>
        <begin position="51"/>
        <end position="122"/>
    </location>
</feature>
<evidence type="ECO:0000259" key="3">
    <source>
        <dbReference type="Pfam" id="PF18515"/>
    </source>
</evidence>
<dbReference type="InParanoid" id="A5K940"/>
<dbReference type="EMBL" id="AAKM01000010">
    <property type="protein sequence ID" value="EDL44336.1"/>
    <property type="molecule type" value="Genomic_DNA"/>
</dbReference>
<dbReference type="Pfam" id="PF18515">
    <property type="entry name" value="Rh5"/>
    <property type="match status" value="1"/>
</dbReference>
<feature type="domain" description="Rh5 coiled-coil" evidence="3">
    <location>
        <begin position="215"/>
        <end position="470"/>
    </location>
</feature>
<dbReference type="AlphaFoldDB" id="A5K940"/>
<feature type="compositionally biased region" description="Low complexity" evidence="2">
    <location>
        <begin position="66"/>
        <end position="93"/>
    </location>
</feature>
<dbReference type="InterPro" id="IPR041668">
    <property type="entry name" value="Rh5_CC"/>
</dbReference>
<dbReference type="GeneID" id="5473346"/>
<dbReference type="OMA" id="NHENDFN"/>
<keyword evidence="5" id="KW-1185">Reference proteome</keyword>
<name>A5K940_PLAVS</name>
<organism evidence="4 5">
    <name type="scientific">Plasmodium vivax (strain Salvador I)</name>
    <dbReference type="NCBI Taxonomy" id="126793"/>
    <lineage>
        <taxon>Eukaryota</taxon>
        <taxon>Sar</taxon>
        <taxon>Alveolata</taxon>
        <taxon>Apicomplexa</taxon>
        <taxon>Aconoidasida</taxon>
        <taxon>Haemosporida</taxon>
        <taxon>Plasmodiidae</taxon>
        <taxon>Plasmodium</taxon>
        <taxon>Plasmodium (Plasmodium)</taxon>
    </lineage>
</organism>
<gene>
    <name evidence="4" type="ORF">PVX_101590</name>
</gene>
<reference evidence="4 5" key="1">
    <citation type="journal article" date="2008" name="Nature">
        <title>Comparative genomics of the neglected human malaria parasite Plasmodium vivax.</title>
        <authorList>
            <person name="Carlton J.M."/>
            <person name="Adams J.H."/>
            <person name="Silva J.C."/>
            <person name="Bidwell S.L."/>
            <person name="Lorenzi H."/>
            <person name="Caler E."/>
            <person name="Crabtree J."/>
            <person name="Angiuoli S.V."/>
            <person name="Merino E.F."/>
            <person name="Amedeo P."/>
            <person name="Cheng Q."/>
            <person name="Coulson R.M."/>
            <person name="Crabb B.S."/>
            <person name="Del Portillo H.A."/>
            <person name="Essien K."/>
            <person name="Feldblyum T.V."/>
            <person name="Fernandez-Becerra C."/>
            <person name="Gilson P.R."/>
            <person name="Gueye A.H."/>
            <person name="Guo X."/>
            <person name="Kang'a S."/>
            <person name="Kooij T.W."/>
            <person name="Korsinczky M."/>
            <person name="Meyer E.V."/>
            <person name="Nene V."/>
            <person name="Paulsen I."/>
            <person name="White O."/>
            <person name="Ralph S.A."/>
            <person name="Ren Q."/>
            <person name="Sargeant T.J."/>
            <person name="Salzberg S.L."/>
            <person name="Stoeckert C.J."/>
            <person name="Sullivan S.A."/>
            <person name="Yamamoto M.M."/>
            <person name="Hoffman S.L."/>
            <person name="Wortman J.R."/>
            <person name="Gardner M.J."/>
            <person name="Galinski M.R."/>
            <person name="Barnwell J.W."/>
            <person name="Fraser-Liggett C.M."/>
        </authorList>
    </citation>
    <scope>NUCLEOTIDE SEQUENCE [LARGE SCALE GENOMIC DNA]</scope>
    <source>
        <strain evidence="4 5">Salvador I</strain>
    </source>
</reference>
<dbReference type="Proteomes" id="UP000008333">
    <property type="component" value="Unassembled WGS sequence"/>
</dbReference>
<accession>A5K940</accession>
<evidence type="ECO:0000313" key="4">
    <source>
        <dbReference type="EMBL" id="EDL44336.1"/>
    </source>
</evidence>
<feature type="compositionally biased region" description="Basic and acidic residues" evidence="2">
    <location>
        <begin position="51"/>
        <end position="65"/>
    </location>
</feature>
<feature type="coiled-coil region" evidence="1">
    <location>
        <begin position="509"/>
        <end position="571"/>
    </location>
</feature>
<evidence type="ECO:0000256" key="1">
    <source>
        <dbReference type="SAM" id="Coils"/>
    </source>
</evidence>
<comment type="caution">
    <text evidence="4">The sequence shown here is derived from an EMBL/GenBank/DDBJ whole genome shotgun (WGS) entry which is preliminary data.</text>
</comment>
<dbReference type="KEGG" id="pvx:PVX_101590"/>